<dbReference type="InterPro" id="IPR006527">
    <property type="entry name" value="F-box-assoc_dom_typ1"/>
</dbReference>
<evidence type="ECO:0000313" key="3">
    <source>
        <dbReference type="Proteomes" id="UP000823749"/>
    </source>
</evidence>
<dbReference type="Gene3D" id="1.20.1280.50">
    <property type="match status" value="1"/>
</dbReference>
<organism evidence="2 3">
    <name type="scientific">Rhododendron griersonianum</name>
    <dbReference type="NCBI Taxonomy" id="479676"/>
    <lineage>
        <taxon>Eukaryota</taxon>
        <taxon>Viridiplantae</taxon>
        <taxon>Streptophyta</taxon>
        <taxon>Embryophyta</taxon>
        <taxon>Tracheophyta</taxon>
        <taxon>Spermatophyta</taxon>
        <taxon>Magnoliopsida</taxon>
        <taxon>eudicotyledons</taxon>
        <taxon>Gunneridae</taxon>
        <taxon>Pentapetalae</taxon>
        <taxon>asterids</taxon>
        <taxon>Ericales</taxon>
        <taxon>Ericaceae</taxon>
        <taxon>Ericoideae</taxon>
        <taxon>Rhodoreae</taxon>
        <taxon>Rhododendron</taxon>
    </lineage>
</organism>
<keyword evidence="3" id="KW-1185">Reference proteome</keyword>
<dbReference type="InterPro" id="IPR001810">
    <property type="entry name" value="F-box_dom"/>
</dbReference>
<dbReference type="PANTHER" id="PTHR31672:SF13">
    <property type="entry name" value="F-BOX PROTEIN CPR30-LIKE"/>
    <property type="match status" value="1"/>
</dbReference>
<dbReference type="InterPro" id="IPR050796">
    <property type="entry name" value="SCF_F-box_component"/>
</dbReference>
<dbReference type="SMART" id="SM00256">
    <property type="entry name" value="FBOX"/>
    <property type="match status" value="1"/>
</dbReference>
<dbReference type="Pfam" id="PF07734">
    <property type="entry name" value="FBA_1"/>
    <property type="match status" value="1"/>
</dbReference>
<reference evidence="2" key="1">
    <citation type="submission" date="2020-08" db="EMBL/GenBank/DDBJ databases">
        <title>Plant Genome Project.</title>
        <authorList>
            <person name="Zhang R.-G."/>
        </authorList>
    </citation>
    <scope>NUCLEOTIDE SEQUENCE</scope>
    <source>
        <strain evidence="2">WSP0</strain>
        <tissue evidence="2">Leaf</tissue>
    </source>
</reference>
<protein>
    <recommendedName>
        <fullName evidence="1">F-box domain-containing protein</fullName>
    </recommendedName>
</protein>
<dbReference type="PANTHER" id="PTHR31672">
    <property type="entry name" value="BNACNNG10540D PROTEIN"/>
    <property type="match status" value="1"/>
</dbReference>
<name>A0AAV6KS25_9ERIC</name>
<evidence type="ECO:0000313" key="2">
    <source>
        <dbReference type="EMBL" id="KAG5554853.1"/>
    </source>
</evidence>
<dbReference type="NCBIfam" id="TIGR01640">
    <property type="entry name" value="F_box_assoc_1"/>
    <property type="match status" value="1"/>
</dbReference>
<evidence type="ECO:0000259" key="1">
    <source>
        <dbReference type="PROSITE" id="PS50181"/>
    </source>
</evidence>
<dbReference type="EMBL" id="JACTNZ010000004">
    <property type="protein sequence ID" value="KAG5554853.1"/>
    <property type="molecule type" value="Genomic_DNA"/>
</dbReference>
<dbReference type="PROSITE" id="PS50181">
    <property type="entry name" value="FBOX"/>
    <property type="match status" value="1"/>
</dbReference>
<dbReference type="Pfam" id="PF00646">
    <property type="entry name" value="F-box"/>
    <property type="match status" value="1"/>
</dbReference>
<comment type="caution">
    <text evidence="2">The sequence shown here is derived from an EMBL/GenBank/DDBJ whole genome shotgun (WGS) entry which is preliminary data.</text>
</comment>
<proteinExistence type="predicted"/>
<feature type="domain" description="F-box" evidence="1">
    <location>
        <begin position="3"/>
        <end position="49"/>
    </location>
</feature>
<gene>
    <name evidence="2" type="ORF">RHGRI_012423</name>
</gene>
<dbReference type="CDD" id="cd22157">
    <property type="entry name" value="F-box_AtFBW1-like"/>
    <property type="match status" value="1"/>
</dbReference>
<dbReference type="Proteomes" id="UP000823749">
    <property type="component" value="Chromosome 4"/>
</dbReference>
<dbReference type="InterPro" id="IPR036047">
    <property type="entry name" value="F-box-like_dom_sf"/>
</dbReference>
<dbReference type="SUPFAM" id="SSF81383">
    <property type="entry name" value="F-box domain"/>
    <property type="match status" value="1"/>
</dbReference>
<accession>A0AAV6KS25</accession>
<dbReference type="AlphaFoldDB" id="A0AAV6KS25"/>
<sequence length="290" mass="32993">MEQWGLPNLPFEIVYDILSRLPVKSLCRFKSVSNPWLALITNPEFVKSHLHHQSTNANNISLKIILCSFISPFCCSVYYQAPDHIVAQLEMPCKSGAEIFGSLNGVLLLDIDIDEELCLWNPSFRMYQKFSPPKCPDDRIDGKIYGLGYDSISDDFKVVAAFFLVSGAGSVVHVFSSKLSLWKRIGVFRYTRYLYGLGCVLNGAPHWYQNLSQPDRPDARLMYVLYYDSVSEDFKVVRAIRPRGNVPCIAHLFSSKLSSWKRWMGDFSYEICENRSGTVLNGAPHCDCLF</sequence>
<dbReference type="InterPro" id="IPR017451">
    <property type="entry name" value="F-box-assoc_interact_dom"/>
</dbReference>